<dbReference type="PROSITE" id="PS51688">
    <property type="entry name" value="ICA"/>
    <property type="match status" value="1"/>
</dbReference>
<dbReference type="Pfam" id="PF13884">
    <property type="entry name" value="Peptidase_S74"/>
    <property type="match status" value="1"/>
</dbReference>
<dbReference type="PANTHER" id="PTHR13029:SF18">
    <property type="entry name" value="MYELIN REGULATORY FACTOR HOMOLOG 1"/>
    <property type="match status" value="1"/>
</dbReference>
<feature type="domain" description="Peptidase S74" evidence="3">
    <location>
        <begin position="473"/>
        <end position="564"/>
    </location>
</feature>
<dbReference type="InterPro" id="IPR030392">
    <property type="entry name" value="S74_ICA"/>
</dbReference>
<accession>A0ABX7I2D5</accession>
<evidence type="ECO:0000256" key="2">
    <source>
        <dbReference type="SAM" id="SignalP"/>
    </source>
</evidence>
<keyword evidence="5" id="KW-1185">Reference proteome</keyword>
<dbReference type="InterPro" id="IPR008640">
    <property type="entry name" value="Adhesin_Head_dom"/>
</dbReference>
<sequence length="620" mass="66030">MKAFTSFIFLLILAIRLHAQAPEQFSFQGVARNAGGQVVANATVAIRLSILKNTAFGEVVYRETHKPLTSSGGAFTLIVGTGTADHGQFSDIDWKAASWFLHVEADPAGGAAFVDLGTTQFLSVPYAIFSNQSNQAVHASTADKALQADKATNADKAALADKAMHADSSKEATHAVSADKFQDDKLIVLKGNYSQGESLGAGPVGSALIWYPKKAAFRAGVIDNGAWDDGNVGQGSSALGLNTKASGEFSTALGGLSVASGADAVAMGKSSIASGDFSLAGGTASEAKGQAAVAFGYQSMASKTGSVALGINANSAADYAVALGHLSRAYGENSISIGHDLYAKSEHGIAMGQFNDDQDNPSDVQPLRRLFQLGNGTAYNKRSNALTILQNGNVGLGKNALFPQYILDIDGRPRLRHNGQTAGLYFNSSQQQPNGFVGMYDDQALGIYLGNAWQFYVMENGNANLKGKLYDNSDRRLKKEITQLSNSLTSLSKLKGYHYYWKDLTKSRMIQTGVIAQEVEAILPELVLTGKDGMKSVDYLGFIPHLIEAVKDLKSQVEQLKESNKTLVDKNRRLTTQLAAGNQVPASTEQMNEIYERLINLEARLGNNAKSLSTATPFGK</sequence>
<proteinExistence type="predicted"/>
<dbReference type="CDD" id="cd12820">
    <property type="entry name" value="LbR_YadA-like"/>
    <property type="match status" value="1"/>
</dbReference>
<dbReference type="SUPFAM" id="SSF101967">
    <property type="entry name" value="Adhesin YadA, collagen-binding domain"/>
    <property type="match status" value="1"/>
</dbReference>
<dbReference type="Gene3D" id="1.10.10.10">
    <property type="entry name" value="Winged helix-like DNA-binding domain superfamily/Winged helix DNA-binding domain"/>
    <property type="match status" value="1"/>
</dbReference>
<dbReference type="InterPro" id="IPR036388">
    <property type="entry name" value="WH-like_DNA-bd_sf"/>
</dbReference>
<evidence type="ECO:0000259" key="3">
    <source>
        <dbReference type="PROSITE" id="PS51688"/>
    </source>
</evidence>
<dbReference type="Proteomes" id="UP000612680">
    <property type="component" value="Chromosome"/>
</dbReference>
<dbReference type="InterPro" id="IPR011049">
    <property type="entry name" value="Serralysin-like_metalloprot_C"/>
</dbReference>
<evidence type="ECO:0000256" key="1">
    <source>
        <dbReference type="SAM" id="Coils"/>
    </source>
</evidence>
<keyword evidence="2" id="KW-0732">Signal</keyword>
<feature type="coiled-coil region" evidence="1">
    <location>
        <begin position="543"/>
        <end position="577"/>
    </location>
</feature>
<dbReference type="PANTHER" id="PTHR13029">
    <property type="match status" value="1"/>
</dbReference>
<dbReference type="Gene3D" id="2.150.10.10">
    <property type="entry name" value="Serralysin-like metalloprotease, C-terminal"/>
    <property type="match status" value="2"/>
</dbReference>
<evidence type="ECO:0000313" key="5">
    <source>
        <dbReference type="Proteomes" id="UP000612680"/>
    </source>
</evidence>
<feature type="signal peptide" evidence="2">
    <location>
        <begin position="1"/>
        <end position="21"/>
    </location>
</feature>
<dbReference type="EMBL" id="CP056775">
    <property type="protein sequence ID" value="QRQ99681.1"/>
    <property type="molecule type" value="Genomic_DNA"/>
</dbReference>
<gene>
    <name evidence="4" type="ORF">HWI92_01505</name>
</gene>
<name>A0ABX7I2D5_9BACT</name>
<evidence type="ECO:0000313" key="4">
    <source>
        <dbReference type="EMBL" id="QRQ99681.1"/>
    </source>
</evidence>
<keyword evidence="1" id="KW-0175">Coiled coil</keyword>
<dbReference type="Pfam" id="PF05658">
    <property type="entry name" value="YadA_head"/>
    <property type="match status" value="4"/>
</dbReference>
<organism evidence="4 5">
    <name type="scientific">Dyadobacter sandarakinus</name>
    <dbReference type="NCBI Taxonomy" id="2747268"/>
    <lineage>
        <taxon>Bacteria</taxon>
        <taxon>Pseudomonadati</taxon>
        <taxon>Bacteroidota</taxon>
        <taxon>Cytophagia</taxon>
        <taxon>Cytophagales</taxon>
        <taxon>Spirosomataceae</taxon>
        <taxon>Dyadobacter</taxon>
    </lineage>
</organism>
<feature type="chain" id="PRO_5045619609" evidence="2">
    <location>
        <begin position="22"/>
        <end position="620"/>
    </location>
</feature>
<dbReference type="InterPro" id="IPR051577">
    <property type="entry name" value="MRF-like"/>
</dbReference>
<dbReference type="RefSeq" id="WP_204660443.1">
    <property type="nucleotide sequence ID" value="NZ_CP056775.1"/>
</dbReference>
<reference evidence="4 5" key="1">
    <citation type="submission" date="2020-06" db="EMBL/GenBank/DDBJ databases">
        <title>Dyadobacter sandarakinus sp. nov., isolated from the soil of the Arctic Yellow River Station.</title>
        <authorList>
            <person name="Zhang Y."/>
            <person name="Peng F."/>
        </authorList>
    </citation>
    <scope>NUCLEOTIDE SEQUENCE [LARGE SCALE GENOMIC DNA]</scope>
    <source>
        <strain evidence="4 5">Q3-56</strain>
    </source>
</reference>
<protein>
    <submittedName>
        <fullName evidence="4">Tail fiber domain-containing protein</fullName>
    </submittedName>
</protein>